<dbReference type="InterPro" id="IPR011990">
    <property type="entry name" value="TPR-like_helical_dom_sf"/>
</dbReference>
<accession>A0A1H9FSY8</accession>
<dbReference type="SUPFAM" id="SSF52540">
    <property type="entry name" value="P-loop containing nucleoside triphosphate hydrolases"/>
    <property type="match status" value="1"/>
</dbReference>
<feature type="domain" description="HTH luxR-type" evidence="4">
    <location>
        <begin position="795"/>
        <end position="860"/>
    </location>
</feature>
<keyword evidence="1" id="KW-0805">Transcription regulation</keyword>
<dbReference type="GO" id="GO:0006355">
    <property type="term" value="P:regulation of DNA-templated transcription"/>
    <property type="evidence" value="ECO:0007669"/>
    <property type="project" value="InterPro"/>
</dbReference>
<evidence type="ECO:0000259" key="4">
    <source>
        <dbReference type="PROSITE" id="PS50043"/>
    </source>
</evidence>
<keyword evidence="6" id="KW-1185">Reference proteome</keyword>
<dbReference type="PROSITE" id="PS50043">
    <property type="entry name" value="HTH_LUXR_2"/>
    <property type="match status" value="1"/>
</dbReference>
<evidence type="ECO:0000256" key="1">
    <source>
        <dbReference type="ARBA" id="ARBA00023015"/>
    </source>
</evidence>
<dbReference type="PANTHER" id="PTHR44688:SF16">
    <property type="entry name" value="DNA-BINDING TRANSCRIPTIONAL ACTIVATOR DEVR_DOSR"/>
    <property type="match status" value="1"/>
</dbReference>
<dbReference type="Gene3D" id="3.40.50.300">
    <property type="entry name" value="P-loop containing nucleotide triphosphate hydrolases"/>
    <property type="match status" value="1"/>
</dbReference>
<dbReference type="GO" id="GO:0016887">
    <property type="term" value="F:ATP hydrolysis activity"/>
    <property type="evidence" value="ECO:0007669"/>
    <property type="project" value="InterPro"/>
</dbReference>
<gene>
    <name evidence="5" type="ORF">SAMN04488038_10687</name>
</gene>
<dbReference type="Pfam" id="PF00196">
    <property type="entry name" value="GerE"/>
    <property type="match status" value="1"/>
</dbReference>
<reference evidence="5 6" key="1">
    <citation type="submission" date="2016-10" db="EMBL/GenBank/DDBJ databases">
        <authorList>
            <person name="de Groot N.N."/>
        </authorList>
    </citation>
    <scope>NUCLEOTIDE SEQUENCE [LARGE SCALE GENOMIC DNA]</scope>
    <source>
        <strain evidence="5 6">DSM 25927</strain>
    </source>
</reference>
<dbReference type="SMART" id="SM00421">
    <property type="entry name" value="HTH_LUXR"/>
    <property type="match status" value="1"/>
</dbReference>
<dbReference type="PANTHER" id="PTHR44688">
    <property type="entry name" value="DNA-BINDING TRANSCRIPTIONAL ACTIVATOR DEVR_DOSR"/>
    <property type="match status" value="1"/>
</dbReference>
<dbReference type="OrthoDB" id="1123107at2"/>
<evidence type="ECO:0000313" key="6">
    <source>
        <dbReference type="Proteomes" id="UP000199233"/>
    </source>
</evidence>
<keyword evidence="3" id="KW-0804">Transcription</keyword>
<dbReference type="InterPro" id="IPR000792">
    <property type="entry name" value="Tscrpt_reg_LuxR_C"/>
</dbReference>
<dbReference type="Proteomes" id="UP000199233">
    <property type="component" value="Unassembled WGS sequence"/>
</dbReference>
<keyword evidence="2" id="KW-0238">DNA-binding</keyword>
<dbReference type="InterPro" id="IPR036388">
    <property type="entry name" value="WH-like_DNA-bd_sf"/>
</dbReference>
<dbReference type="SUPFAM" id="SSF46894">
    <property type="entry name" value="C-terminal effector domain of the bipartite response regulators"/>
    <property type="match status" value="1"/>
</dbReference>
<dbReference type="InterPro" id="IPR016032">
    <property type="entry name" value="Sig_transdc_resp-reg_C-effctor"/>
</dbReference>
<dbReference type="PRINTS" id="PR00038">
    <property type="entry name" value="HTHLUXR"/>
</dbReference>
<dbReference type="Gene3D" id="1.10.10.10">
    <property type="entry name" value="Winged helix-like DNA-binding domain superfamily/Winged helix DNA-binding domain"/>
    <property type="match status" value="1"/>
</dbReference>
<dbReference type="AlphaFoldDB" id="A0A1H9FSY8"/>
<proteinExistence type="predicted"/>
<sequence length="862" mass="94564">MGRRGPQESGVAADKPSPGNLRYAIARARLANVAPAEPIVLIEAPAGYGKTTLINQQLQATPADLRTLVITLGAEHRDATVLLRELLERLGGEAAGPAAARADAADLFLQFTKIVENPSQCHRLFFDDVHLLEGSPSIRYLNRLLHGAGPNLRFVLSARDFRESSLSISEFSAAGMVRRIGAQSLAMTEEEALCLAAARSSEWAPEQVKALVRSTQGWPVLLQLALSGQPTTIEPMSRTISDVTPIRQYIEDRFLSKLDDDELRLLAVLAIDDIVPLQALNALAIKAPEAVLFALERLGIVQRRSGGPEGECLSVHPILRESILRSASGRVAPQLHAFRRDLAQWWYEQADIHRAVGLAADAGDRERAAGWLRAAAEALVFLTGRHQTFLDLLQRCEPLSTQQRDELEQFAVWALIFQHRHADAEQRLMRARSVSEDAGQVVILQRATIAAMCDDYSSAAAFAEEWLRSDCHNDFQEGAARVIVAFKQKCQCQFDEATHSLSRARALFARTSSHYGLSWVHVVSLLNLLKAGRHRHARAEVATSLRLAAGEGGLSNLRAMLLGIQSMLHYERDELAQARAALEDCLPALPDQGIVDAIVCGYVTAARLRCADGDLGSALDLLAEGERMGVHRGFPRMAKAIAAERVLSLLRAGALDQAELVARDAFLTPDSADPVARDRAGRLFARLALLRGEPRRALALIEPILLRARNTGQQFKLCECLLLAAIAHFDSGNAVTALEQLQEAFELGEVEAYFRVYLDEYPLLSPLLEVYASERQARASAIAAQLRESVSPARKKEQLDALSKREIQIVKLLAEGISNAEIARRCFLGEGTVKWYLHNIYGKLDVRGRTAAVRAAQRAGLI</sequence>
<dbReference type="STRING" id="489703.SAMN04488038_10687"/>
<evidence type="ECO:0000313" key="5">
    <source>
        <dbReference type="EMBL" id="SEQ41007.1"/>
    </source>
</evidence>
<protein>
    <submittedName>
        <fullName evidence="5">ATP-, maltotriose-and DNA-dependent transcriptional regulator MalT</fullName>
    </submittedName>
</protein>
<dbReference type="GO" id="GO:0003677">
    <property type="term" value="F:DNA binding"/>
    <property type="evidence" value="ECO:0007669"/>
    <property type="project" value="UniProtKB-KW"/>
</dbReference>
<dbReference type="CDD" id="cd06170">
    <property type="entry name" value="LuxR_C_like"/>
    <property type="match status" value="1"/>
</dbReference>
<organism evidence="5 6">
    <name type="scientific">Solimonas aquatica</name>
    <dbReference type="NCBI Taxonomy" id="489703"/>
    <lineage>
        <taxon>Bacteria</taxon>
        <taxon>Pseudomonadati</taxon>
        <taxon>Pseudomonadota</taxon>
        <taxon>Gammaproteobacteria</taxon>
        <taxon>Nevskiales</taxon>
        <taxon>Nevskiaceae</taxon>
        <taxon>Solimonas</taxon>
    </lineage>
</organism>
<dbReference type="Gene3D" id="1.25.40.10">
    <property type="entry name" value="Tetratricopeptide repeat domain"/>
    <property type="match status" value="1"/>
</dbReference>
<dbReference type="PROSITE" id="PS00622">
    <property type="entry name" value="HTH_LUXR_1"/>
    <property type="match status" value="1"/>
</dbReference>
<evidence type="ECO:0000256" key="2">
    <source>
        <dbReference type="ARBA" id="ARBA00023125"/>
    </source>
</evidence>
<dbReference type="InterPro" id="IPR049945">
    <property type="entry name" value="AAA_22"/>
</dbReference>
<evidence type="ECO:0000256" key="3">
    <source>
        <dbReference type="ARBA" id="ARBA00023163"/>
    </source>
</evidence>
<dbReference type="Pfam" id="PF13401">
    <property type="entry name" value="AAA_22"/>
    <property type="match status" value="1"/>
</dbReference>
<dbReference type="EMBL" id="FOFS01000006">
    <property type="protein sequence ID" value="SEQ41007.1"/>
    <property type="molecule type" value="Genomic_DNA"/>
</dbReference>
<dbReference type="InterPro" id="IPR027417">
    <property type="entry name" value="P-loop_NTPase"/>
</dbReference>
<dbReference type="InterPro" id="IPR041617">
    <property type="entry name" value="TPR_MalT"/>
</dbReference>
<name>A0A1H9FSY8_9GAMM</name>
<dbReference type="Pfam" id="PF17874">
    <property type="entry name" value="TPR_MalT"/>
    <property type="match status" value="1"/>
</dbReference>
<dbReference type="RefSeq" id="WP_093284804.1">
    <property type="nucleotide sequence ID" value="NZ_FOFS01000006.1"/>
</dbReference>